<gene>
    <name evidence="2" type="ORF">F444_13466</name>
</gene>
<dbReference type="AlphaFoldDB" id="A0A080ZTR2"/>
<organism evidence="2 3">
    <name type="scientific">Phytophthora nicotianae P1976</name>
    <dbReference type="NCBI Taxonomy" id="1317066"/>
    <lineage>
        <taxon>Eukaryota</taxon>
        <taxon>Sar</taxon>
        <taxon>Stramenopiles</taxon>
        <taxon>Oomycota</taxon>
        <taxon>Peronosporomycetes</taxon>
        <taxon>Peronosporales</taxon>
        <taxon>Peronosporaceae</taxon>
        <taxon>Phytophthora</taxon>
    </lineage>
</organism>
<comment type="caution">
    <text evidence="2">The sequence shown here is derived from an EMBL/GenBank/DDBJ whole genome shotgun (WGS) entry which is preliminary data.</text>
</comment>
<evidence type="ECO:0000313" key="2">
    <source>
        <dbReference type="EMBL" id="ETO70023.1"/>
    </source>
</evidence>
<dbReference type="OrthoDB" id="129496at2759"/>
<feature type="coiled-coil region" evidence="1">
    <location>
        <begin position="83"/>
        <end position="110"/>
    </location>
</feature>
<dbReference type="Proteomes" id="UP000028582">
    <property type="component" value="Unassembled WGS sequence"/>
</dbReference>
<name>A0A080ZTR2_PHYNI</name>
<evidence type="ECO:0000256" key="1">
    <source>
        <dbReference type="SAM" id="Coils"/>
    </source>
</evidence>
<accession>A0A080ZTR2</accession>
<sequence>MATDAAFLEEVSAFLDKSGIHVPLEPVQEDRTCASAAIYLNWVSVSSGIESISSPKKRKTDTSRAIKRKLQREKEVLRKQRYQERLKSERESLRLMVSELSTQLEKLKWRRRSDKGNNGDVQNLPWRKLANYEHQQRQLAEMEQKKLITAVGIQASYINTLQRALPGDSSIPTDFSWPTLT</sequence>
<proteinExistence type="predicted"/>
<dbReference type="EMBL" id="ANJA01002427">
    <property type="protein sequence ID" value="ETO70023.1"/>
    <property type="molecule type" value="Genomic_DNA"/>
</dbReference>
<protein>
    <submittedName>
        <fullName evidence="2">Uncharacterized protein</fullName>
    </submittedName>
</protein>
<evidence type="ECO:0000313" key="3">
    <source>
        <dbReference type="Proteomes" id="UP000028582"/>
    </source>
</evidence>
<keyword evidence="1" id="KW-0175">Coiled coil</keyword>
<reference evidence="2 3" key="1">
    <citation type="submission" date="2013-11" db="EMBL/GenBank/DDBJ databases">
        <title>The Genome Sequence of Phytophthora parasitica P1976.</title>
        <authorList>
            <consortium name="The Broad Institute Genomics Platform"/>
            <person name="Russ C."/>
            <person name="Tyler B."/>
            <person name="Panabieres F."/>
            <person name="Shan W."/>
            <person name="Tripathy S."/>
            <person name="Grunwald N."/>
            <person name="Machado M."/>
            <person name="Johnson C.S."/>
            <person name="Walker B."/>
            <person name="Young S."/>
            <person name="Zeng Q."/>
            <person name="Gargeya S."/>
            <person name="Fitzgerald M."/>
            <person name="Haas B."/>
            <person name="Abouelleil A."/>
            <person name="Allen A.W."/>
            <person name="Alvarado L."/>
            <person name="Arachchi H.M."/>
            <person name="Berlin A.M."/>
            <person name="Chapman S.B."/>
            <person name="Gainer-Dewar J."/>
            <person name="Goldberg J."/>
            <person name="Griggs A."/>
            <person name="Gujja S."/>
            <person name="Hansen M."/>
            <person name="Howarth C."/>
            <person name="Imamovic A."/>
            <person name="Ireland A."/>
            <person name="Larimer J."/>
            <person name="McCowan C."/>
            <person name="Murphy C."/>
            <person name="Pearson M."/>
            <person name="Poon T.W."/>
            <person name="Priest M."/>
            <person name="Roberts A."/>
            <person name="Saif S."/>
            <person name="Shea T."/>
            <person name="Sisk P."/>
            <person name="Sykes S."/>
            <person name="Wortman J."/>
            <person name="Nusbaum C."/>
            <person name="Birren B."/>
        </authorList>
    </citation>
    <scope>NUCLEOTIDE SEQUENCE [LARGE SCALE GENOMIC DNA]</scope>
    <source>
        <strain evidence="2 3">P1976</strain>
    </source>
</reference>